<dbReference type="AlphaFoldDB" id="A0A2P2NEP3"/>
<protein>
    <submittedName>
        <fullName evidence="1">Uncharacterized protein</fullName>
    </submittedName>
</protein>
<proteinExistence type="predicted"/>
<name>A0A2P2NEP3_RHIMU</name>
<reference evidence="1" key="1">
    <citation type="submission" date="2018-02" db="EMBL/GenBank/DDBJ databases">
        <title>Rhizophora mucronata_Transcriptome.</title>
        <authorList>
            <person name="Meera S.P."/>
            <person name="Sreeshan A."/>
            <person name="Augustine A."/>
        </authorList>
    </citation>
    <scope>NUCLEOTIDE SEQUENCE</scope>
    <source>
        <tissue evidence="1">Leaf</tissue>
    </source>
</reference>
<dbReference type="EMBL" id="GGEC01060471">
    <property type="protein sequence ID" value="MBX40955.1"/>
    <property type="molecule type" value="Transcribed_RNA"/>
</dbReference>
<sequence>MTNIYKFEIFSSSGACSVCMIYT</sequence>
<evidence type="ECO:0000313" key="1">
    <source>
        <dbReference type="EMBL" id="MBX40955.1"/>
    </source>
</evidence>
<organism evidence="1">
    <name type="scientific">Rhizophora mucronata</name>
    <name type="common">Asiatic mangrove</name>
    <dbReference type="NCBI Taxonomy" id="61149"/>
    <lineage>
        <taxon>Eukaryota</taxon>
        <taxon>Viridiplantae</taxon>
        <taxon>Streptophyta</taxon>
        <taxon>Embryophyta</taxon>
        <taxon>Tracheophyta</taxon>
        <taxon>Spermatophyta</taxon>
        <taxon>Magnoliopsida</taxon>
        <taxon>eudicotyledons</taxon>
        <taxon>Gunneridae</taxon>
        <taxon>Pentapetalae</taxon>
        <taxon>rosids</taxon>
        <taxon>fabids</taxon>
        <taxon>Malpighiales</taxon>
        <taxon>Rhizophoraceae</taxon>
        <taxon>Rhizophora</taxon>
    </lineage>
</organism>
<accession>A0A2P2NEP3</accession>